<dbReference type="eggNOG" id="COG0431">
    <property type="taxonomic scope" value="Bacteria"/>
</dbReference>
<feature type="region of interest" description="Disordered" evidence="2">
    <location>
        <begin position="199"/>
        <end position="219"/>
    </location>
</feature>
<dbReference type="InterPro" id="IPR005025">
    <property type="entry name" value="FMN_Rdtase-like_dom"/>
</dbReference>
<evidence type="ECO:0000256" key="1">
    <source>
        <dbReference type="ARBA" id="ARBA00023125"/>
    </source>
</evidence>
<dbReference type="PROSITE" id="PS00552">
    <property type="entry name" value="HTH_MERR_1"/>
    <property type="match status" value="1"/>
</dbReference>
<dbReference type="SUPFAM" id="SSF46955">
    <property type="entry name" value="Putative DNA-binding domain"/>
    <property type="match status" value="1"/>
</dbReference>
<sequence length="410" mass="45876">MFTVEACIGCGVSFYLRIHGDHPHEYHRFDAPPGASEHGWRVGELAELTGVTVRTLRHYDQSGLLQPSGRTSGGHRLYDPDNVARLYRILALRRLRFGLADIRALLDDPEWDMAEMVSRHAAETERALAATARLSTHLRAITRVIDSSGQASSDDLFTIMEEMTMLDSPVRGTTTLLVYDDLPAAHAFLIETFGLTRGADRTLPGRDGGTRGGLRRRPGVVVAPQRGWLPIPARARRGQQHGRHRRRRRRRAPRAGPRIPRDDRRGTDRPALWRARIWRARPRGAPLVLPHAAGGVVTPEYNHSLTPALKNAIDYLYAEWHDKAAGFVSFGLNGGVRAVEHLRLTLSEVKVACVRSQVALDLFTDFAFDDISEPGTVQPGERHVRLFERMLDELLQWSAALRPLRVSVPA</sequence>
<dbReference type="STRING" id="1112204.GPOL_c04360"/>
<dbReference type="SMART" id="SM00422">
    <property type="entry name" value="HTH_MERR"/>
    <property type="match status" value="1"/>
</dbReference>
<dbReference type="Pfam" id="PF03358">
    <property type="entry name" value="FMN_red"/>
    <property type="match status" value="1"/>
</dbReference>
<dbReference type="Proteomes" id="UP000009154">
    <property type="component" value="Chromosome"/>
</dbReference>
<dbReference type="Pfam" id="PF13411">
    <property type="entry name" value="MerR_1"/>
    <property type="match status" value="1"/>
</dbReference>
<dbReference type="EMBL" id="CP003119">
    <property type="protein sequence ID" value="AFA71507.1"/>
    <property type="molecule type" value="Genomic_DNA"/>
</dbReference>
<protein>
    <recommendedName>
        <fullName evidence="3">HTH merR-type domain-containing protein</fullName>
    </recommendedName>
</protein>
<keyword evidence="5" id="KW-1185">Reference proteome</keyword>
<dbReference type="InterPro" id="IPR000551">
    <property type="entry name" value="MerR-type_HTH_dom"/>
</dbReference>
<evidence type="ECO:0000313" key="5">
    <source>
        <dbReference type="Proteomes" id="UP000009154"/>
    </source>
</evidence>
<dbReference type="PANTHER" id="PTHR30204:SF90">
    <property type="entry name" value="HTH-TYPE TRANSCRIPTIONAL ACTIVATOR MTA"/>
    <property type="match status" value="1"/>
</dbReference>
<feature type="region of interest" description="Disordered" evidence="2">
    <location>
        <begin position="233"/>
        <end position="266"/>
    </location>
</feature>
<evidence type="ECO:0000313" key="4">
    <source>
        <dbReference type="EMBL" id="AFA71507.1"/>
    </source>
</evidence>
<name>H6MU30_GORPV</name>
<dbReference type="InterPro" id="IPR029039">
    <property type="entry name" value="Flavoprotein-like_sf"/>
</dbReference>
<dbReference type="GO" id="GO:0003700">
    <property type="term" value="F:DNA-binding transcription factor activity"/>
    <property type="evidence" value="ECO:0007669"/>
    <property type="project" value="InterPro"/>
</dbReference>
<dbReference type="HOGENOM" id="CLU_670415_0_0_11"/>
<dbReference type="eggNOG" id="COG0789">
    <property type="taxonomic scope" value="Bacteria"/>
</dbReference>
<dbReference type="GO" id="GO:0003677">
    <property type="term" value="F:DNA binding"/>
    <property type="evidence" value="ECO:0007669"/>
    <property type="project" value="UniProtKB-KW"/>
</dbReference>
<dbReference type="GO" id="GO:0016491">
    <property type="term" value="F:oxidoreductase activity"/>
    <property type="evidence" value="ECO:0007669"/>
    <property type="project" value="InterPro"/>
</dbReference>
<dbReference type="KEGG" id="gpo:GPOL_c04360"/>
<dbReference type="AlphaFoldDB" id="H6MU30"/>
<reference evidence="4 5" key="1">
    <citation type="journal article" date="2012" name="Appl. Environ. Microbiol.">
        <title>Involvement of two latex-clearing proteins during rubber degradation and insights into the subsequent degradation pathway revealed by the genome sequence of Gordonia polyisoprenivorans strain VH2.</title>
        <authorList>
            <person name="Hiessl S."/>
            <person name="Schuldes J."/>
            <person name="Thurmer A."/>
            <person name="Halbsguth T."/>
            <person name="Broker D."/>
            <person name="Angelov A."/>
            <person name="Liebl W."/>
            <person name="Daniel R."/>
            <person name="Steinbuchel A."/>
        </authorList>
    </citation>
    <scope>NUCLEOTIDE SEQUENCE [LARGE SCALE GENOMIC DNA]</scope>
    <source>
        <strain evidence="5">DSM 44266 / VH2</strain>
    </source>
</reference>
<dbReference type="InterPro" id="IPR047057">
    <property type="entry name" value="MerR_fam"/>
</dbReference>
<evidence type="ECO:0000259" key="3">
    <source>
        <dbReference type="PROSITE" id="PS50937"/>
    </source>
</evidence>
<feature type="compositionally biased region" description="Basic residues" evidence="2">
    <location>
        <begin position="234"/>
        <end position="253"/>
    </location>
</feature>
<dbReference type="PRINTS" id="PR00040">
    <property type="entry name" value="HTHMERR"/>
</dbReference>
<dbReference type="InterPro" id="IPR009061">
    <property type="entry name" value="DNA-bd_dom_put_sf"/>
</dbReference>
<feature type="domain" description="HTH merR-type" evidence="3">
    <location>
        <begin position="39"/>
        <end position="108"/>
    </location>
</feature>
<dbReference type="Gene3D" id="1.10.1660.10">
    <property type="match status" value="1"/>
</dbReference>
<dbReference type="Gene3D" id="3.40.50.360">
    <property type="match status" value="1"/>
</dbReference>
<dbReference type="PROSITE" id="PS50937">
    <property type="entry name" value="HTH_MERR_2"/>
    <property type="match status" value="1"/>
</dbReference>
<organism evidence="4 5">
    <name type="scientific">Gordonia polyisoprenivorans (strain DSM 44266 / VH2)</name>
    <dbReference type="NCBI Taxonomy" id="1112204"/>
    <lineage>
        <taxon>Bacteria</taxon>
        <taxon>Bacillati</taxon>
        <taxon>Actinomycetota</taxon>
        <taxon>Actinomycetes</taxon>
        <taxon>Mycobacteriales</taxon>
        <taxon>Gordoniaceae</taxon>
        <taxon>Gordonia</taxon>
    </lineage>
</organism>
<proteinExistence type="predicted"/>
<dbReference type="SUPFAM" id="SSF52218">
    <property type="entry name" value="Flavoproteins"/>
    <property type="match status" value="1"/>
</dbReference>
<keyword evidence="1" id="KW-0238">DNA-binding</keyword>
<gene>
    <name evidence="4" type="ordered locus">GPOL_c04360</name>
</gene>
<evidence type="ECO:0000256" key="2">
    <source>
        <dbReference type="SAM" id="MobiDB-lite"/>
    </source>
</evidence>
<dbReference type="PANTHER" id="PTHR30204">
    <property type="entry name" value="REDOX-CYCLING DRUG-SENSING TRANSCRIPTIONAL ACTIVATOR SOXR"/>
    <property type="match status" value="1"/>
</dbReference>
<accession>H6MU30</accession>